<dbReference type="RefSeq" id="WP_345422676.1">
    <property type="nucleotide sequence ID" value="NZ_AP031496.1"/>
</dbReference>
<gene>
    <name evidence="2" type="ORF">GCM10025791_25670</name>
</gene>
<keyword evidence="1" id="KW-0732">Signal</keyword>
<comment type="caution">
    <text evidence="2">The sequence shown here is derived from an EMBL/GenBank/DDBJ whole genome shotgun (WGS) entry which is preliminary data.</text>
</comment>
<dbReference type="GO" id="GO:0016787">
    <property type="term" value="F:hydrolase activity"/>
    <property type="evidence" value="ECO:0007669"/>
    <property type="project" value="UniProtKB-KW"/>
</dbReference>
<accession>A0AAV3U365</accession>
<proteinExistence type="predicted"/>
<keyword evidence="3" id="KW-1185">Reference proteome</keyword>
<feature type="chain" id="PRO_5043674396" evidence="1">
    <location>
        <begin position="24"/>
        <end position="509"/>
    </location>
</feature>
<dbReference type="Gene3D" id="3.40.50.1820">
    <property type="entry name" value="alpha/beta hydrolase"/>
    <property type="match status" value="1"/>
</dbReference>
<feature type="signal peptide" evidence="1">
    <location>
        <begin position="1"/>
        <end position="23"/>
    </location>
</feature>
<keyword evidence="2" id="KW-0378">Hydrolase</keyword>
<organism evidence="2 3">
    <name type="scientific">Halioxenophilus aromaticivorans</name>
    <dbReference type="NCBI Taxonomy" id="1306992"/>
    <lineage>
        <taxon>Bacteria</taxon>
        <taxon>Pseudomonadati</taxon>
        <taxon>Pseudomonadota</taxon>
        <taxon>Gammaproteobacteria</taxon>
        <taxon>Alteromonadales</taxon>
        <taxon>Alteromonadaceae</taxon>
        <taxon>Halioxenophilus</taxon>
    </lineage>
</organism>
<sequence>MGTLKPFLAVALLPLAILTLVNCGGDGGGSNTSPTPEPEVVTREHDDRTFTVAEEISFAPLSEELAYPPSPPTDVYYGTYQGLQGEAVYAFEAPQDWDGNGLIMYTHGFRGEGEVLDVSIPPIPWRLAVLSAGYAWAASSYSANFYDARAGLEDTNKLALEITDYLETDWGVSFDAPSQYLISGVSMGGHIAAAAVDSENIDTTMFPVPYAGSAPFCQAEENQFQWLGDYPRAMTEIAGYGDRDYSEFQTLLGDYDESGSVIIQAGEMLAALFEINGNGTPNWANPINENGENLVEIAKNLSGGERPMFDEGFNSYWNDVSLSTGGADGTVAGILAGSIYDNQDTEYRWTTGDITLAEQEFNDSINRVSASDGVNALREDGVRWIPLVAGDFDVPVLTMHTLGDMFVPFVHQQLYQQKARDNGNEDLLVQRAIRATGHCAFSFSEIVTAMTDFLTWVNADIKPAGDEVLDAEVVANENYGCTFTNTSPDAAEARAGLPACSTQEQKPKR</sequence>
<dbReference type="Proteomes" id="UP001409585">
    <property type="component" value="Unassembled WGS sequence"/>
</dbReference>
<dbReference type="InterPro" id="IPR029058">
    <property type="entry name" value="AB_hydrolase_fold"/>
</dbReference>
<evidence type="ECO:0000313" key="2">
    <source>
        <dbReference type="EMBL" id="GAA4945378.1"/>
    </source>
</evidence>
<evidence type="ECO:0000313" key="3">
    <source>
        <dbReference type="Proteomes" id="UP001409585"/>
    </source>
</evidence>
<evidence type="ECO:0000256" key="1">
    <source>
        <dbReference type="SAM" id="SignalP"/>
    </source>
</evidence>
<dbReference type="AlphaFoldDB" id="A0AAV3U365"/>
<dbReference type="SUPFAM" id="SSF53474">
    <property type="entry name" value="alpha/beta-Hydrolases"/>
    <property type="match status" value="1"/>
</dbReference>
<protein>
    <submittedName>
        <fullName evidence="2">Alpha/beta hydrolase</fullName>
    </submittedName>
</protein>
<name>A0AAV3U365_9ALTE</name>
<dbReference type="EMBL" id="BAABLX010000024">
    <property type="protein sequence ID" value="GAA4945378.1"/>
    <property type="molecule type" value="Genomic_DNA"/>
</dbReference>
<reference evidence="3" key="1">
    <citation type="journal article" date="2019" name="Int. J. Syst. Evol. Microbiol.">
        <title>The Global Catalogue of Microorganisms (GCM) 10K type strain sequencing project: providing services to taxonomists for standard genome sequencing and annotation.</title>
        <authorList>
            <consortium name="The Broad Institute Genomics Platform"/>
            <consortium name="The Broad Institute Genome Sequencing Center for Infectious Disease"/>
            <person name="Wu L."/>
            <person name="Ma J."/>
        </authorList>
    </citation>
    <scope>NUCLEOTIDE SEQUENCE [LARGE SCALE GENOMIC DNA]</scope>
    <source>
        <strain evidence="3">JCM 19134</strain>
    </source>
</reference>